<dbReference type="Pfam" id="PF04947">
    <property type="entry name" value="Pox_VLTF3"/>
    <property type="match status" value="1"/>
</dbReference>
<dbReference type="InterPro" id="IPR007031">
    <property type="entry name" value="Poxvirus_VLTF3"/>
</dbReference>
<proteinExistence type="predicted"/>
<dbReference type="AlphaFoldDB" id="A0A6C0K5F7"/>
<organism evidence="2">
    <name type="scientific">viral metagenome</name>
    <dbReference type="NCBI Taxonomy" id="1070528"/>
    <lineage>
        <taxon>unclassified sequences</taxon>
        <taxon>metagenomes</taxon>
        <taxon>organismal metagenomes</taxon>
    </lineage>
</organism>
<name>A0A6C0K5F7_9ZZZZ</name>
<dbReference type="GO" id="GO:0046782">
    <property type="term" value="P:regulation of viral transcription"/>
    <property type="evidence" value="ECO:0007669"/>
    <property type="project" value="InterPro"/>
</dbReference>
<evidence type="ECO:0000256" key="1">
    <source>
        <dbReference type="SAM" id="Coils"/>
    </source>
</evidence>
<feature type="coiled-coil region" evidence="1">
    <location>
        <begin position="33"/>
        <end position="83"/>
    </location>
</feature>
<protein>
    <submittedName>
        <fullName evidence="2">Uncharacterized protein</fullName>
    </submittedName>
</protein>
<dbReference type="EMBL" id="MN740781">
    <property type="protein sequence ID" value="QHU11304.1"/>
    <property type="molecule type" value="Genomic_DNA"/>
</dbReference>
<reference evidence="2" key="1">
    <citation type="journal article" date="2020" name="Nature">
        <title>Giant virus diversity and host interactions through global metagenomics.</title>
        <authorList>
            <person name="Schulz F."/>
            <person name="Roux S."/>
            <person name="Paez-Espino D."/>
            <person name="Jungbluth S."/>
            <person name="Walsh D.A."/>
            <person name="Denef V.J."/>
            <person name="McMahon K.D."/>
            <person name="Konstantinidis K.T."/>
            <person name="Eloe-Fadrosh E.A."/>
            <person name="Kyrpides N.C."/>
            <person name="Woyke T."/>
        </authorList>
    </citation>
    <scope>NUCLEOTIDE SEQUENCE</scope>
    <source>
        <strain evidence="2">GVMAG-S-1101165-84</strain>
    </source>
</reference>
<sequence>MGETSQTKPKLKVGGPETRTTLDALHGQKMNQMLEEQTNISQYKEQLNVLETKIKSCTNVTELWALEQQQERLQKKIKSIESGDAMNEYYLRTGNILFSYYDIQAKIHSGATVSTGTNKSKPGSILAILNTLHKDEEGQKKTHWKSEESRPQRNDLLNQYLQIEDPMHAKPLEGTEDDWTECELCGSEMIMCMNEATMTCSKCGNKDFILIDSDKPSYKDPPRELSYYAYKKINHFNEWLAQFQAKESTEIPAAIYDQILLQLKKERISNFGSLKRTKLREILRHMGETKYYEHIPHIINRLSGQNAPFMSREDEEKLRHMFREIQPAFKKHIPKGRRNFLSYGYILYKFCELLEMDEHLACFPLLKNRDKLYIQDQAWKGICSDMQWQYIRTV</sequence>
<keyword evidence="1" id="KW-0175">Coiled coil</keyword>
<evidence type="ECO:0000313" key="2">
    <source>
        <dbReference type="EMBL" id="QHU11304.1"/>
    </source>
</evidence>
<accession>A0A6C0K5F7</accession>